<dbReference type="InterPro" id="IPR038444">
    <property type="entry name" value="DUF465_sf"/>
</dbReference>
<protein>
    <submittedName>
        <fullName evidence="2">YdcH family protein</fullName>
    </submittedName>
</protein>
<sequence length="76" mass="8377">MKPLLKALKARHAIVAAKIDEEQRQPTPDGVRVGALKKIKMSLKEQIAMLERAETAFASGANAIREPFRKPNLAGR</sequence>
<reference evidence="2 3" key="1">
    <citation type="submission" date="2020-06" db="EMBL/GenBank/DDBJ databases">
        <title>Genome sequence of Rhizobium sp strain ADMK78.</title>
        <authorList>
            <person name="Rahi P."/>
        </authorList>
    </citation>
    <scope>NUCLEOTIDE SEQUENCE [LARGE SCALE GENOMIC DNA]</scope>
    <source>
        <strain evidence="2 3">ADMK78</strain>
    </source>
</reference>
<dbReference type="Proteomes" id="UP000308530">
    <property type="component" value="Chromosome"/>
</dbReference>
<keyword evidence="3" id="KW-1185">Reference proteome</keyword>
<gene>
    <name evidence="2" type="ORF">FE840_000760</name>
</gene>
<accession>A0ABX6QI78</accession>
<dbReference type="Pfam" id="PF04325">
    <property type="entry name" value="DUF465"/>
    <property type="match status" value="1"/>
</dbReference>
<dbReference type="RefSeq" id="WP_171033789.1">
    <property type="nucleotide sequence ID" value="NZ_CP058350.1"/>
</dbReference>
<name>A0ABX6QI78_9HYPH</name>
<dbReference type="InterPro" id="IPR007420">
    <property type="entry name" value="DUF465"/>
</dbReference>
<evidence type="ECO:0000313" key="2">
    <source>
        <dbReference type="EMBL" id="QLF68199.1"/>
    </source>
</evidence>
<dbReference type="EMBL" id="CP058350">
    <property type="protein sequence ID" value="QLF68199.1"/>
    <property type="molecule type" value="Genomic_DNA"/>
</dbReference>
<proteinExistence type="predicted"/>
<keyword evidence="1" id="KW-0175">Coiled coil</keyword>
<dbReference type="Gene3D" id="6.10.280.50">
    <property type="match status" value="1"/>
</dbReference>
<evidence type="ECO:0000256" key="1">
    <source>
        <dbReference type="SAM" id="Coils"/>
    </source>
</evidence>
<feature type="coiled-coil region" evidence="1">
    <location>
        <begin position="5"/>
        <end position="56"/>
    </location>
</feature>
<evidence type="ECO:0000313" key="3">
    <source>
        <dbReference type="Proteomes" id="UP000308530"/>
    </source>
</evidence>
<organism evidence="2 3">
    <name type="scientific">Peteryoungia desertarenae</name>
    <dbReference type="NCBI Taxonomy" id="1813451"/>
    <lineage>
        <taxon>Bacteria</taxon>
        <taxon>Pseudomonadati</taxon>
        <taxon>Pseudomonadota</taxon>
        <taxon>Alphaproteobacteria</taxon>
        <taxon>Hyphomicrobiales</taxon>
        <taxon>Rhizobiaceae</taxon>
        <taxon>Peteryoungia</taxon>
    </lineage>
</organism>